<feature type="region of interest" description="Disordered" evidence="1">
    <location>
        <begin position="1"/>
        <end position="59"/>
    </location>
</feature>
<proteinExistence type="predicted"/>
<keyword evidence="2" id="KW-1133">Transmembrane helix</keyword>
<accession>A0A402B382</accession>
<evidence type="ECO:0000256" key="2">
    <source>
        <dbReference type="SAM" id="Phobius"/>
    </source>
</evidence>
<dbReference type="RefSeq" id="WP_126626332.1">
    <property type="nucleotide sequence ID" value="NZ_BIFT01000001.1"/>
</dbReference>
<evidence type="ECO:0000256" key="1">
    <source>
        <dbReference type="SAM" id="MobiDB-lite"/>
    </source>
</evidence>
<dbReference type="AlphaFoldDB" id="A0A402B382"/>
<evidence type="ECO:0000313" key="3">
    <source>
        <dbReference type="EMBL" id="GCE25788.1"/>
    </source>
</evidence>
<organism evidence="3 4">
    <name type="scientific">Dictyobacter alpinus</name>
    <dbReference type="NCBI Taxonomy" id="2014873"/>
    <lineage>
        <taxon>Bacteria</taxon>
        <taxon>Bacillati</taxon>
        <taxon>Chloroflexota</taxon>
        <taxon>Ktedonobacteria</taxon>
        <taxon>Ktedonobacterales</taxon>
        <taxon>Dictyobacteraceae</taxon>
        <taxon>Dictyobacter</taxon>
    </lineage>
</organism>
<keyword evidence="4" id="KW-1185">Reference proteome</keyword>
<dbReference type="Proteomes" id="UP000287171">
    <property type="component" value="Unassembled WGS sequence"/>
</dbReference>
<dbReference type="EMBL" id="BIFT01000001">
    <property type="protein sequence ID" value="GCE25788.1"/>
    <property type="molecule type" value="Genomic_DNA"/>
</dbReference>
<protein>
    <submittedName>
        <fullName evidence="3">Uncharacterized protein</fullName>
    </submittedName>
</protein>
<sequence>MSMPSDSFSAENSSSETSQPQPEKEVTTSGEAANQDIATTPASPLSQLPPEAQGETNGGPLGCCLGTMVGMLLSLSVALFGRFYAESLSGLLHSSLSTTIRIVMIIVAIIAVIVCGYFGWKIGKRLYREYDPPPVKRRGRRRR</sequence>
<name>A0A402B382_9CHLR</name>
<feature type="transmembrane region" description="Helical" evidence="2">
    <location>
        <begin position="100"/>
        <end position="120"/>
    </location>
</feature>
<evidence type="ECO:0000313" key="4">
    <source>
        <dbReference type="Proteomes" id="UP000287171"/>
    </source>
</evidence>
<reference evidence="4" key="1">
    <citation type="submission" date="2018-12" db="EMBL/GenBank/DDBJ databases">
        <title>Tengunoibacter tsumagoiensis gen. nov., sp. nov., Dictyobacter kobayashii sp. nov., D. alpinus sp. nov., and D. joshuensis sp. nov. and description of Dictyobacteraceae fam. nov. within the order Ktedonobacterales isolated from Tengu-no-mugimeshi.</title>
        <authorList>
            <person name="Wang C.M."/>
            <person name="Zheng Y."/>
            <person name="Sakai Y."/>
            <person name="Toyoda A."/>
            <person name="Minakuchi Y."/>
            <person name="Abe K."/>
            <person name="Yokota A."/>
            <person name="Yabe S."/>
        </authorList>
    </citation>
    <scope>NUCLEOTIDE SEQUENCE [LARGE SCALE GENOMIC DNA]</scope>
    <source>
        <strain evidence="4">Uno16</strain>
    </source>
</reference>
<dbReference type="OrthoDB" id="166546at2"/>
<feature type="compositionally biased region" description="Polar residues" evidence="1">
    <location>
        <begin position="27"/>
        <end position="46"/>
    </location>
</feature>
<feature type="compositionally biased region" description="Low complexity" evidence="1">
    <location>
        <begin position="1"/>
        <end position="18"/>
    </location>
</feature>
<feature type="transmembrane region" description="Helical" evidence="2">
    <location>
        <begin position="61"/>
        <end position="80"/>
    </location>
</feature>
<gene>
    <name evidence="3" type="ORF">KDA_12720</name>
</gene>
<keyword evidence="2" id="KW-0472">Membrane</keyword>
<comment type="caution">
    <text evidence="3">The sequence shown here is derived from an EMBL/GenBank/DDBJ whole genome shotgun (WGS) entry which is preliminary data.</text>
</comment>
<keyword evidence="2" id="KW-0812">Transmembrane</keyword>